<sequence>MCGPAGAGKSTVARRLERQGMVRLSFDEVAWARGIRSMPLPREVHAQIEEVLRARLFELVTAGADVVLDFSFWSRRVRESYRSLLRPLGIEPEIIYLATPREVALARVRARRLEHGDDFTLPEEVAASYFDHFEPPTADEGPLEVIHP</sequence>
<keyword evidence="2" id="KW-1185">Reference proteome</keyword>
<dbReference type="InterPro" id="IPR027417">
    <property type="entry name" value="P-loop_NTPase"/>
</dbReference>
<name>A0A6L5QYM1_9MICO</name>
<accession>A0A6L5QYM1</accession>
<dbReference type="Proteomes" id="UP000476511">
    <property type="component" value="Unassembled WGS sequence"/>
</dbReference>
<dbReference type="Pfam" id="PF13671">
    <property type="entry name" value="AAA_33"/>
    <property type="match status" value="1"/>
</dbReference>
<evidence type="ECO:0000313" key="1">
    <source>
        <dbReference type="EMBL" id="MRX42278.1"/>
    </source>
</evidence>
<dbReference type="Gene3D" id="3.40.50.300">
    <property type="entry name" value="P-loop containing nucleotide triphosphate hydrolases"/>
    <property type="match status" value="1"/>
</dbReference>
<dbReference type="AlphaFoldDB" id="A0A6L5QYM1"/>
<comment type="caution">
    <text evidence="1">The sequence shown here is derived from an EMBL/GenBank/DDBJ whole genome shotgun (WGS) entry which is preliminary data.</text>
</comment>
<dbReference type="SUPFAM" id="SSF52540">
    <property type="entry name" value="P-loop containing nucleoside triphosphate hydrolases"/>
    <property type="match status" value="1"/>
</dbReference>
<organism evidence="1 2">
    <name type="scientific">Agromyces kandeliae</name>
    <dbReference type="NCBI Taxonomy" id="2666141"/>
    <lineage>
        <taxon>Bacteria</taxon>
        <taxon>Bacillati</taxon>
        <taxon>Actinomycetota</taxon>
        <taxon>Actinomycetes</taxon>
        <taxon>Micrococcales</taxon>
        <taxon>Microbacteriaceae</taxon>
        <taxon>Agromyces</taxon>
    </lineage>
</organism>
<gene>
    <name evidence="1" type="ORF">GJR97_00895</name>
</gene>
<evidence type="ECO:0000313" key="2">
    <source>
        <dbReference type="Proteomes" id="UP000476511"/>
    </source>
</evidence>
<protein>
    <submittedName>
        <fullName evidence="1">AAA family ATPase</fullName>
    </submittedName>
</protein>
<dbReference type="EMBL" id="WKJD01000003">
    <property type="protein sequence ID" value="MRX42278.1"/>
    <property type="molecule type" value="Genomic_DNA"/>
</dbReference>
<reference evidence="1 2" key="1">
    <citation type="submission" date="2019-11" db="EMBL/GenBank/DDBJ databases">
        <title>Agromyces kandeliae sp. nov., isolated from mangrove soil.</title>
        <authorList>
            <person name="Wang R."/>
        </authorList>
    </citation>
    <scope>NUCLEOTIDE SEQUENCE [LARGE SCALE GENOMIC DNA]</scope>
    <source>
        <strain evidence="1 2">Q22</strain>
    </source>
</reference>
<proteinExistence type="predicted"/>